<organism evidence="1 2">
    <name type="scientific">Larinioides sclopetarius</name>
    <dbReference type="NCBI Taxonomy" id="280406"/>
    <lineage>
        <taxon>Eukaryota</taxon>
        <taxon>Metazoa</taxon>
        <taxon>Ecdysozoa</taxon>
        <taxon>Arthropoda</taxon>
        <taxon>Chelicerata</taxon>
        <taxon>Arachnida</taxon>
        <taxon>Araneae</taxon>
        <taxon>Araneomorphae</taxon>
        <taxon>Entelegynae</taxon>
        <taxon>Araneoidea</taxon>
        <taxon>Araneidae</taxon>
        <taxon>Larinioides</taxon>
    </lineage>
</organism>
<comment type="caution">
    <text evidence="1">The sequence shown here is derived from an EMBL/GenBank/DDBJ whole genome shotgun (WGS) entry which is preliminary data.</text>
</comment>
<proteinExistence type="predicted"/>
<dbReference type="EMBL" id="CAXIEN010000057">
    <property type="protein sequence ID" value="CAL1271930.1"/>
    <property type="molecule type" value="Genomic_DNA"/>
</dbReference>
<protein>
    <submittedName>
        <fullName evidence="1">Uncharacterized protein</fullName>
    </submittedName>
</protein>
<evidence type="ECO:0000313" key="1">
    <source>
        <dbReference type="EMBL" id="CAL1271930.1"/>
    </source>
</evidence>
<sequence>MTLKTRIGTSSKLLLGLKSPSDNHDRMLRIVIERIPTRGWRNFVPKDPCVF</sequence>
<gene>
    <name evidence="1" type="ORF">LARSCL_LOCUS6094</name>
</gene>
<evidence type="ECO:0000313" key="2">
    <source>
        <dbReference type="Proteomes" id="UP001497382"/>
    </source>
</evidence>
<accession>A0AAV1ZK84</accession>
<dbReference type="AlphaFoldDB" id="A0AAV1ZK84"/>
<dbReference type="Proteomes" id="UP001497382">
    <property type="component" value="Unassembled WGS sequence"/>
</dbReference>
<reference evidence="1 2" key="1">
    <citation type="submission" date="2024-04" db="EMBL/GenBank/DDBJ databases">
        <authorList>
            <person name="Rising A."/>
            <person name="Reimegard J."/>
            <person name="Sonavane S."/>
            <person name="Akerstrom W."/>
            <person name="Nylinder S."/>
            <person name="Hedman E."/>
            <person name="Kallberg Y."/>
        </authorList>
    </citation>
    <scope>NUCLEOTIDE SEQUENCE [LARGE SCALE GENOMIC DNA]</scope>
</reference>
<keyword evidence="2" id="KW-1185">Reference proteome</keyword>
<name>A0AAV1ZK84_9ARAC</name>